<comment type="caution">
    <text evidence="8">The sequence shown here is derived from an EMBL/GenBank/DDBJ whole genome shotgun (WGS) entry which is preliminary data.</text>
</comment>
<keyword evidence="2" id="KW-0436">Ligase</keyword>
<dbReference type="SUPFAM" id="SSF51735">
    <property type="entry name" value="NAD(P)-binding Rossmann-fold domains"/>
    <property type="match status" value="1"/>
</dbReference>
<dbReference type="PANTHER" id="PTHR43334:SF1">
    <property type="entry name" value="3-HYDROXYPROPIONATE--COA LIGASE [ADP-FORMING]"/>
    <property type="match status" value="1"/>
</dbReference>
<dbReference type="PANTHER" id="PTHR43334">
    <property type="entry name" value="ACETATE--COA LIGASE [ADP-FORMING]"/>
    <property type="match status" value="1"/>
</dbReference>
<dbReference type="SUPFAM" id="SSF52210">
    <property type="entry name" value="Succinyl-CoA synthetase domains"/>
    <property type="match status" value="2"/>
</dbReference>
<dbReference type="SUPFAM" id="SSF55729">
    <property type="entry name" value="Acyl-CoA N-acyltransferases (Nat)"/>
    <property type="match status" value="1"/>
</dbReference>
<dbReference type="SMART" id="SM00881">
    <property type="entry name" value="CoA_binding"/>
    <property type="match status" value="1"/>
</dbReference>
<evidence type="ECO:0000256" key="5">
    <source>
        <dbReference type="PROSITE-ProRule" id="PRU00409"/>
    </source>
</evidence>
<evidence type="ECO:0000313" key="8">
    <source>
        <dbReference type="EMBL" id="GIT95382.1"/>
    </source>
</evidence>
<feature type="domain" description="ATP-grasp" evidence="6">
    <location>
        <begin position="504"/>
        <end position="540"/>
    </location>
</feature>
<evidence type="ECO:0000256" key="4">
    <source>
        <dbReference type="ARBA" id="ARBA00022840"/>
    </source>
</evidence>
<evidence type="ECO:0000256" key="3">
    <source>
        <dbReference type="ARBA" id="ARBA00022741"/>
    </source>
</evidence>
<dbReference type="InterPro" id="IPR013815">
    <property type="entry name" value="ATP_grasp_subdomain_1"/>
</dbReference>
<keyword evidence="4 5" id="KW-0067">ATP-binding</keyword>
<dbReference type="RefSeq" id="WP_220748875.1">
    <property type="nucleotide sequence ID" value="NZ_BPFH01000003.1"/>
</dbReference>
<dbReference type="CDD" id="cd04301">
    <property type="entry name" value="NAT_SF"/>
    <property type="match status" value="1"/>
</dbReference>
<dbReference type="Gene3D" id="3.30.1490.20">
    <property type="entry name" value="ATP-grasp fold, A domain"/>
    <property type="match status" value="1"/>
</dbReference>
<keyword evidence="1" id="KW-0816">Tricarboxylic acid cycle</keyword>
<accession>A0ABQ4NMP3</accession>
<dbReference type="InterPro" id="IPR051538">
    <property type="entry name" value="Acyl-CoA_Synth/Transferase"/>
</dbReference>
<dbReference type="Gene3D" id="3.40.50.261">
    <property type="entry name" value="Succinyl-CoA synthetase domains"/>
    <property type="match status" value="2"/>
</dbReference>
<dbReference type="InterPro" id="IPR003781">
    <property type="entry name" value="CoA-bd"/>
</dbReference>
<protein>
    <submittedName>
        <fullName evidence="8">Acetyltransferase</fullName>
    </submittedName>
</protein>
<dbReference type="Pfam" id="PF13380">
    <property type="entry name" value="CoA_binding_2"/>
    <property type="match status" value="1"/>
</dbReference>
<reference evidence="8 9" key="1">
    <citation type="submission" date="2021-05" db="EMBL/GenBank/DDBJ databases">
        <title>Bacteria Genome sequencing.</title>
        <authorList>
            <person name="Takabe Y."/>
            <person name="Nakajima Y."/>
            <person name="Suzuki S."/>
            <person name="Shiozaki T."/>
        </authorList>
    </citation>
    <scope>NUCLEOTIDE SEQUENCE [LARGE SCALE GENOMIC DNA]</scope>
    <source>
        <strain evidence="8 9">AI_62</strain>
    </source>
</reference>
<dbReference type="Pfam" id="PF00583">
    <property type="entry name" value="Acetyltransf_1"/>
    <property type="match status" value="1"/>
</dbReference>
<dbReference type="Gene3D" id="3.30.470.20">
    <property type="entry name" value="ATP-grasp fold, B domain"/>
    <property type="match status" value="1"/>
</dbReference>
<dbReference type="InterPro" id="IPR032875">
    <property type="entry name" value="Succ_CoA_lig_flav_dom"/>
</dbReference>
<dbReference type="InterPro" id="IPR043938">
    <property type="entry name" value="Ligase_CoA_dom"/>
</dbReference>
<gene>
    <name evidence="8" type="ORF">JANAI62_20050</name>
</gene>
<dbReference type="InterPro" id="IPR036291">
    <property type="entry name" value="NAD(P)-bd_dom_sf"/>
</dbReference>
<evidence type="ECO:0000313" key="9">
    <source>
        <dbReference type="Proteomes" id="UP000786693"/>
    </source>
</evidence>
<evidence type="ECO:0000259" key="6">
    <source>
        <dbReference type="PROSITE" id="PS50975"/>
    </source>
</evidence>
<keyword evidence="3 5" id="KW-0547">Nucleotide-binding</keyword>
<dbReference type="Proteomes" id="UP000786693">
    <property type="component" value="Unassembled WGS sequence"/>
</dbReference>
<evidence type="ECO:0000259" key="7">
    <source>
        <dbReference type="PROSITE" id="PS51186"/>
    </source>
</evidence>
<organism evidence="8 9">
    <name type="scientific">Jannaschia pagri</name>
    <dbReference type="NCBI Taxonomy" id="2829797"/>
    <lineage>
        <taxon>Bacteria</taxon>
        <taxon>Pseudomonadati</taxon>
        <taxon>Pseudomonadota</taxon>
        <taxon>Alphaproteobacteria</taxon>
        <taxon>Rhodobacterales</taxon>
        <taxon>Roseobacteraceae</taxon>
        <taxon>Jannaschia</taxon>
    </lineage>
</organism>
<sequence>MDHSIDTPGTGVHPLRPLFDPKGVVIVGASPRSASVGGHLVRKLTAQFAGPVYLLNPKHRSIDGQSCFPDVASLPGPVDLAVIASPAATVPDILADCARAGICQAVVISAGFGEAGDAGRALEARVRDVARVHGIRFVGPNCVGLQRPSSGLDASFLRSMPPAGRLGLVSQSGAICSAIVDWAGPNDLGFSSIISLGNGADVGFGEAISFLAADPQTDAILLYVEGVRDARRFVSALRAATRVKPVVVLKSGRGTAAAVAATTHTGALLGSDAAFDAALERGGAVRVETFGQLFAAAEILGSGRRAQGNRLGIVTNGGGAGVLATDRAEDMGIDLPAPSADTLAALDAVLSPHWSRANPLDIIGDAMPEAFEAAIQAGLDDPAFDGLLIILIPQAITDATDVARRAVALAQARPDKPVLFCWMGQTSVTDARRVISAAGLPDFTTPERAAEAFAFLARHAHNRRLAQQTPSVRGRHDLDPDAAREIVDDALGAGRSMLSDGEAKAVLQAYGIPVGATRRAASPDAALAVATELGWPVAVKIDSPDISHKSDVGGVRLGVATPQDLHAAFAAVTDATRQARPEARIQGVTIEPMAKVRDGRELLIGVSRDPVFGPVIAFGAGGTLVEVMRDSAVALPPLNDLLAGRLIDGTRVATLLGQFRNLAPVDRAQIEDVLLRVSQMVEDLPEIVALDINPLLAGPDEVLALDARIEVARPPAGRTPGAHLAIAPSPRGTERRFRLEDGRAVTLRPLRPDDAQDNDVLLRQMLAREDRDRNLDARALTAITDLARLTQADHEADLALLARLVSRSGVRPIGLACSILDPDGQTADCAVVVDRALRGLGVGRSLLAGLIHAARRQGIVRLTSLLRSGNAPMAALLRGQGFALREAPGRQGVLLAERLV</sequence>
<dbReference type="Gene3D" id="3.40.630.30">
    <property type="match status" value="1"/>
</dbReference>
<name>A0ABQ4NMP3_9RHOB</name>
<evidence type="ECO:0000256" key="2">
    <source>
        <dbReference type="ARBA" id="ARBA00022598"/>
    </source>
</evidence>
<dbReference type="Gene3D" id="3.40.50.720">
    <property type="entry name" value="NAD(P)-binding Rossmann-like Domain"/>
    <property type="match status" value="1"/>
</dbReference>
<dbReference type="Pfam" id="PF13549">
    <property type="entry name" value="ATP-grasp_5"/>
    <property type="match status" value="1"/>
</dbReference>
<evidence type="ECO:0000256" key="1">
    <source>
        <dbReference type="ARBA" id="ARBA00022532"/>
    </source>
</evidence>
<dbReference type="Pfam" id="PF19045">
    <property type="entry name" value="Ligase_CoA_2"/>
    <property type="match status" value="1"/>
</dbReference>
<dbReference type="SUPFAM" id="SSF56059">
    <property type="entry name" value="Glutathione synthetase ATP-binding domain-like"/>
    <property type="match status" value="1"/>
</dbReference>
<dbReference type="EMBL" id="BPFH01000003">
    <property type="protein sequence ID" value="GIT95382.1"/>
    <property type="molecule type" value="Genomic_DNA"/>
</dbReference>
<dbReference type="InterPro" id="IPR011761">
    <property type="entry name" value="ATP-grasp"/>
</dbReference>
<dbReference type="InterPro" id="IPR016181">
    <property type="entry name" value="Acyl_CoA_acyltransferase"/>
</dbReference>
<feature type="domain" description="N-acetyltransferase" evidence="7">
    <location>
        <begin position="745"/>
        <end position="900"/>
    </location>
</feature>
<dbReference type="Pfam" id="PF13607">
    <property type="entry name" value="Succ_CoA_lig"/>
    <property type="match status" value="1"/>
</dbReference>
<keyword evidence="9" id="KW-1185">Reference proteome</keyword>
<dbReference type="PROSITE" id="PS51186">
    <property type="entry name" value="GNAT"/>
    <property type="match status" value="1"/>
</dbReference>
<dbReference type="PROSITE" id="PS50975">
    <property type="entry name" value="ATP_GRASP"/>
    <property type="match status" value="1"/>
</dbReference>
<proteinExistence type="predicted"/>
<dbReference type="InterPro" id="IPR000182">
    <property type="entry name" value="GNAT_dom"/>
</dbReference>
<dbReference type="InterPro" id="IPR016102">
    <property type="entry name" value="Succinyl-CoA_synth-like"/>
</dbReference>